<dbReference type="KEGG" id="vgu:HYG85_09375"/>
<name>A0A8J8SBW8_9FIRM</name>
<gene>
    <name evidence="1" type="ORF">HYG85_09375</name>
</gene>
<reference evidence="1 2" key="1">
    <citation type="submission" date="2020-07" db="EMBL/GenBank/DDBJ databases">
        <title>Vallitalea guaymasensis genome.</title>
        <authorList>
            <person name="Postec A."/>
        </authorList>
    </citation>
    <scope>NUCLEOTIDE SEQUENCE [LARGE SCALE GENOMIC DNA]</scope>
    <source>
        <strain evidence="1 2">Ra1766G1</strain>
    </source>
</reference>
<accession>A0A8J8SBW8</accession>
<organism evidence="1 2">
    <name type="scientific">Vallitalea guaymasensis</name>
    <dbReference type="NCBI Taxonomy" id="1185412"/>
    <lineage>
        <taxon>Bacteria</taxon>
        <taxon>Bacillati</taxon>
        <taxon>Bacillota</taxon>
        <taxon>Clostridia</taxon>
        <taxon>Lachnospirales</taxon>
        <taxon>Vallitaleaceae</taxon>
        <taxon>Vallitalea</taxon>
    </lineage>
</organism>
<evidence type="ECO:0000313" key="1">
    <source>
        <dbReference type="EMBL" id="QUH29122.1"/>
    </source>
</evidence>
<keyword evidence="2" id="KW-1185">Reference proteome</keyword>
<protein>
    <submittedName>
        <fullName evidence="1">Uncharacterized protein</fullName>
    </submittedName>
</protein>
<dbReference type="EMBL" id="CP058561">
    <property type="protein sequence ID" value="QUH29122.1"/>
    <property type="molecule type" value="Genomic_DNA"/>
</dbReference>
<proteinExistence type="predicted"/>
<dbReference type="AlphaFoldDB" id="A0A8J8SBW8"/>
<sequence>MIQKSNLSREQAITIILRIGDRLLLNNLLIRGYLRLTMDDLMPGFEIDGNTIKLKRSGFDSKYTLGMKYLRSQGLEKYINNYNSEELDVLSILPLGTDSLHNIYTIEKMDRILSGKEVTYDYEIFTVTYNKSNYLAVLEKKEGYGYWAGTGFSIYYYLNGDSHLVECKSIT</sequence>
<evidence type="ECO:0000313" key="2">
    <source>
        <dbReference type="Proteomes" id="UP000677305"/>
    </source>
</evidence>
<dbReference type="RefSeq" id="WP_212693256.1">
    <property type="nucleotide sequence ID" value="NZ_CP058561.1"/>
</dbReference>
<dbReference type="Proteomes" id="UP000677305">
    <property type="component" value="Chromosome"/>
</dbReference>